<proteinExistence type="predicted"/>
<evidence type="ECO:0000259" key="2">
    <source>
        <dbReference type="PROSITE" id="PS51253"/>
    </source>
</evidence>
<accession>K7FUA3</accession>
<dbReference type="InterPro" id="IPR050863">
    <property type="entry name" value="CenT-Element_Derived"/>
</dbReference>
<reference evidence="4" key="1">
    <citation type="submission" date="2011-10" db="EMBL/GenBank/DDBJ databases">
        <authorList>
            <consortium name="Soft-shell Turtle Genome Consortium"/>
        </authorList>
    </citation>
    <scope>NUCLEOTIDE SEQUENCE [LARGE SCALE GENOMIC DNA]</scope>
    <source>
        <strain evidence="4">Daiwa-1</strain>
    </source>
</reference>
<dbReference type="OMA" id="PCHPVNL"/>
<dbReference type="GO" id="GO:0003677">
    <property type="term" value="F:DNA binding"/>
    <property type="evidence" value="ECO:0007669"/>
    <property type="project" value="UniProtKB-KW"/>
</dbReference>
<organism evidence="3 4">
    <name type="scientific">Pelodiscus sinensis</name>
    <name type="common">Chinese softshell turtle</name>
    <name type="synonym">Trionyx sinensis</name>
    <dbReference type="NCBI Taxonomy" id="13735"/>
    <lineage>
        <taxon>Eukaryota</taxon>
        <taxon>Metazoa</taxon>
        <taxon>Chordata</taxon>
        <taxon>Craniata</taxon>
        <taxon>Vertebrata</taxon>
        <taxon>Euteleostomi</taxon>
        <taxon>Archelosauria</taxon>
        <taxon>Testudinata</taxon>
        <taxon>Testudines</taxon>
        <taxon>Cryptodira</taxon>
        <taxon>Trionychia</taxon>
        <taxon>Trionychidae</taxon>
        <taxon>Pelodiscus</taxon>
    </lineage>
</organism>
<dbReference type="Ensembl" id="ENSPSIT00000011670.1">
    <property type="protein sequence ID" value="ENSPSIP00000011613.1"/>
    <property type="gene ID" value="ENSPSIG00000010496.1"/>
</dbReference>
<keyword evidence="4" id="KW-1185">Reference proteome</keyword>
<dbReference type="Proteomes" id="UP000007267">
    <property type="component" value="Unassembled WGS sequence"/>
</dbReference>
<dbReference type="InterPro" id="IPR009057">
    <property type="entry name" value="Homeodomain-like_sf"/>
</dbReference>
<evidence type="ECO:0000256" key="1">
    <source>
        <dbReference type="ARBA" id="ARBA00023125"/>
    </source>
</evidence>
<reference evidence="3" key="3">
    <citation type="submission" date="2025-08" db="UniProtKB">
        <authorList>
            <consortium name="Ensembl"/>
        </authorList>
    </citation>
    <scope>IDENTIFICATION</scope>
</reference>
<dbReference type="HOGENOM" id="CLU_018294_1_4_1"/>
<dbReference type="PANTHER" id="PTHR19303">
    <property type="entry name" value="TRANSPOSON"/>
    <property type="match status" value="1"/>
</dbReference>
<keyword evidence="1" id="KW-0238">DNA-binding</keyword>
<dbReference type="PROSITE" id="PS51253">
    <property type="entry name" value="HTH_CENPB"/>
    <property type="match status" value="1"/>
</dbReference>
<dbReference type="AlphaFoldDB" id="K7FUA3"/>
<reference evidence="4" key="2">
    <citation type="journal article" date="2013" name="Nat. Genet.">
        <title>The draft genomes of soft-shell turtle and green sea turtle yield insights into the development and evolution of the turtle-specific body plan.</title>
        <authorList>
            <person name="Wang Z."/>
            <person name="Pascual-Anaya J."/>
            <person name="Zadissa A."/>
            <person name="Li W."/>
            <person name="Niimura Y."/>
            <person name="Huang Z."/>
            <person name="Li C."/>
            <person name="White S."/>
            <person name="Xiong Z."/>
            <person name="Fang D."/>
            <person name="Wang B."/>
            <person name="Ming Y."/>
            <person name="Chen Y."/>
            <person name="Zheng Y."/>
            <person name="Kuraku S."/>
            <person name="Pignatelli M."/>
            <person name="Herrero J."/>
            <person name="Beal K."/>
            <person name="Nozawa M."/>
            <person name="Li Q."/>
            <person name="Wang J."/>
            <person name="Zhang H."/>
            <person name="Yu L."/>
            <person name="Shigenobu S."/>
            <person name="Wang J."/>
            <person name="Liu J."/>
            <person name="Flicek P."/>
            <person name="Searle S."/>
            <person name="Wang J."/>
            <person name="Kuratani S."/>
            <person name="Yin Y."/>
            <person name="Aken B."/>
            <person name="Zhang G."/>
            <person name="Irie N."/>
        </authorList>
    </citation>
    <scope>NUCLEOTIDE SEQUENCE [LARGE SCALE GENOMIC DNA]</scope>
    <source>
        <strain evidence="4">Daiwa-1</strain>
    </source>
</reference>
<dbReference type="Pfam" id="PF03184">
    <property type="entry name" value="DDE_1"/>
    <property type="match status" value="1"/>
</dbReference>
<dbReference type="GeneTree" id="ENSGT00940000154420"/>
<dbReference type="EMBL" id="AGCU01148809">
    <property type="status" value="NOT_ANNOTATED_CDS"/>
    <property type="molecule type" value="Genomic_DNA"/>
</dbReference>
<evidence type="ECO:0000313" key="3">
    <source>
        <dbReference type="Ensembl" id="ENSPSIP00000011613.1"/>
    </source>
</evidence>
<dbReference type="GO" id="GO:0005634">
    <property type="term" value="C:nucleus"/>
    <property type="evidence" value="ECO:0007669"/>
    <property type="project" value="TreeGrafter"/>
</dbReference>
<reference evidence="3" key="4">
    <citation type="submission" date="2025-09" db="UniProtKB">
        <authorList>
            <consortium name="Ensembl"/>
        </authorList>
    </citation>
    <scope>IDENTIFICATION</scope>
</reference>
<dbReference type="PANTHER" id="PTHR19303:SF26">
    <property type="entry name" value="TIGGER TRANSPOSABLE ELEMENT-DERIVED PROTEIN 1"/>
    <property type="match status" value="1"/>
</dbReference>
<feature type="domain" description="HTH CENPB-type" evidence="2">
    <location>
        <begin position="65"/>
        <end position="135"/>
    </location>
</feature>
<dbReference type="Gene3D" id="1.10.10.60">
    <property type="entry name" value="Homeodomain-like"/>
    <property type="match status" value="1"/>
</dbReference>
<sequence>RDSDKDGEKRKRKTIDLEQKIAIERQYEGGETVSFRSRNLGLSKSTVSTIIKDSNRIREAVKGSPMKKQRAGLILEMEKLLVLWMEDQIEMHASKAHSLFEDLKKKEGYDYDQTFTASHSWFNRFKMHSNLHNVELSGEAASADSKATETFIEDKLIKEGNYFPEQIFNVDETGLFWKKMPERTYVCNEAKTMPGYKAFKDRLTVLLGANVSGYKLKPPLIYRSENPRAFKNISKATLPVHYHANKKAWMMLALVEDWFMNCFIPEVKSYFLEKILLIWGNAPGQPQYVNDLHSDVKVVFLHPKTTSVLQPMDQGAIAAFKAYYLLNTFAKAVAATECENGKTLREFWKDYNILHCIRNIAAGWEEVTPHCMNGIWKKILKRFMNCFKGFEKEKALEDISNNIVQLAKEVNLEMDNEDIRQLVEDVGEE</sequence>
<evidence type="ECO:0000313" key="4">
    <source>
        <dbReference type="Proteomes" id="UP000007267"/>
    </source>
</evidence>
<dbReference type="eggNOG" id="KOG3105">
    <property type="taxonomic scope" value="Eukaryota"/>
</dbReference>
<dbReference type="SUPFAM" id="SSF46689">
    <property type="entry name" value="Homeodomain-like"/>
    <property type="match status" value="2"/>
</dbReference>
<name>K7FUA3_PELSI</name>
<dbReference type="InterPro" id="IPR004875">
    <property type="entry name" value="DDE_SF_endonuclease_dom"/>
</dbReference>
<protein>
    <recommendedName>
        <fullName evidence="2">HTH CENPB-type domain-containing protein</fullName>
    </recommendedName>
</protein>
<dbReference type="InterPro" id="IPR006600">
    <property type="entry name" value="HTH_CenpB_DNA-bd_dom"/>
</dbReference>